<evidence type="ECO:0000313" key="2">
    <source>
        <dbReference type="EMBL" id="KAK6635954.1"/>
    </source>
</evidence>
<keyword evidence="3" id="KW-1185">Reference proteome</keyword>
<protein>
    <submittedName>
        <fullName evidence="2">Uncharacterized protein</fullName>
    </submittedName>
</protein>
<evidence type="ECO:0000313" key="3">
    <source>
        <dbReference type="Proteomes" id="UP001359485"/>
    </source>
</evidence>
<comment type="caution">
    <text evidence="2">The sequence shown here is derived from an EMBL/GenBank/DDBJ whole genome shotgun (WGS) entry which is preliminary data.</text>
</comment>
<dbReference type="Proteomes" id="UP001359485">
    <property type="component" value="Unassembled WGS sequence"/>
</dbReference>
<name>A0ABR1B6X4_POLSC</name>
<proteinExistence type="predicted"/>
<organism evidence="2 3">
    <name type="scientific">Polyplax serrata</name>
    <name type="common">Common mouse louse</name>
    <dbReference type="NCBI Taxonomy" id="468196"/>
    <lineage>
        <taxon>Eukaryota</taxon>
        <taxon>Metazoa</taxon>
        <taxon>Ecdysozoa</taxon>
        <taxon>Arthropoda</taxon>
        <taxon>Hexapoda</taxon>
        <taxon>Insecta</taxon>
        <taxon>Pterygota</taxon>
        <taxon>Neoptera</taxon>
        <taxon>Paraneoptera</taxon>
        <taxon>Psocodea</taxon>
        <taxon>Troctomorpha</taxon>
        <taxon>Phthiraptera</taxon>
        <taxon>Anoplura</taxon>
        <taxon>Polyplacidae</taxon>
        <taxon>Polyplax</taxon>
    </lineage>
</organism>
<evidence type="ECO:0000256" key="1">
    <source>
        <dbReference type="SAM" id="MobiDB-lite"/>
    </source>
</evidence>
<feature type="compositionally biased region" description="Polar residues" evidence="1">
    <location>
        <begin position="88"/>
        <end position="98"/>
    </location>
</feature>
<dbReference type="EMBL" id="JAWJWF010000003">
    <property type="protein sequence ID" value="KAK6635954.1"/>
    <property type="molecule type" value="Genomic_DNA"/>
</dbReference>
<gene>
    <name evidence="2" type="ORF">RUM44_001209</name>
</gene>
<sequence>MSFVDLRESSEGGFYGEDDIEFNFPFTYYGGEYGIDNFDDGYEVLSHSRSETGTPLFYPTVADSQYEEGLFEPIFTEQTEAAFGSIGDKSSTTSTSPQPEKVSPETRRVSMFVHSCPSHFSDINRARKSVFGSIFLRTTGRVVDETNLLKSITESNYSMLQSLLSSFERVISLVPSDTERKHMMQAYKESVMRMLEHSGIRRTYSDGSIHWDIYPIAQSYLFTLQVDDHIHQTRNLSKIEERIISGTTQTLRVPYEWPTSSVWSGNWDGLGMSGSGTYTMPHETPCQFPDVKCARCAVGWPIQKDLDFFVLRQPQVPAHGYMTS</sequence>
<reference evidence="2 3" key="1">
    <citation type="submission" date="2023-09" db="EMBL/GenBank/DDBJ databases">
        <title>Genomes of two closely related lineages of the louse Polyplax serrata with different host specificities.</title>
        <authorList>
            <person name="Martinu J."/>
            <person name="Tarabai H."/>
            <person name="Stefka J."/>
            <person name="Hypsa V."/>
        </authorList>
    </citation>
    <scope>NUCLEOTIDE SEQUENCE [LARGE SCALE GENOMIC DNA]</scope>
    <source>
        <strain evidence="2">98ZLc_SE</strain>
    </source>
</reference>
<feature type="region of interest" description="Disordered" evidence="1">
    <location>
        <begin position="85"/>
        <end position="105"/>
    </location>
</feature>
<accession>A0ABR1B6X4</accession>